<protein>
    <submittedName>
        <fullName evidence="6">Succinylglutamate desuccinylase</fullName>
    </submittedName>
</protein>
<dbReference type="OrthoDB" id="9782876at2"/>
<evidence type="ECO:0000256" key="3">
    <source>
        <dbReference type="ARBA" id="ARBA00022801"/>
    </source>
</evidence>
<dbReference type="CDD" id="cd06251">
    <property type="entry name" value="M14_ASTE_ASPA-like"/>
    <property type="match status" value="1"/>
</dbReference>
<dbReference type="PANTHER" id="PTHR37326">
    <property type="entry name" value="BLL3975 PROTEIN"/>
    <property type="match status" value="1"/>
</dbReference>
<dbReference type="InterPro" id="IPR055438">
    <property type="entry name" value="AstE_AspA_cat"/>
</dbReference>
<evidence type="ECO:0000256" key="2">
    <source>
        <dbReference type="ARBA" id="ARBA00022723"/>
    </source>
</evidence>
<dbReference type="SUPFAM" id="SSF53187">
    <property type="entry name" value="Zn-dependent exopeptidases"/>
    <property type="match status" value="1"/>
</dbReference>
<reference evidence="6 7" key="1">
    <citation type="submission" date="2015-03" db="EMBL/GenBank/DDBJ databases">
        <title>Genome sequence of Kiloniella sp. P1-1, isolated from the gut microflora of Pacific white shrimp, Penaeus vannamei.</title>
        <authorList>
            <person name="Shao Z."/>
            <person name="Wang L."/>
            <person name="Li X."/>
        </authorList>
    </citation>
    <scope>NUCLEOTIDE SEQUENCE [LARGE SCALE GENOMIC DNA]</scope>
    <source>
        <strain evidence="6 7">P1-1</strain>
    </source>
</reference>
<dbReference type="PIRSF" id="PIRSF039012">
    <property type="entry name" value="ASP"/>
    <property type="match status" value="1"/>
</dbReference>
<dbReference type="PATRIC" id="fig|1549748.8.peg.1029"/>
<dbReference type="Gene3D" id="3.40.630.10">
    <property type="entry name" value="Zn peptidases"/>
    <property type="match status" value="1"/>
</dbReference>
<keyword evidence="4" id="KW-0862">Zinc</keyword>
<evidence type="ECO:0000313" key="7">
    <source>
        <dbReference type="Proteomes" id="UP000034491"/>
    </source>
</evidence>
<dbReference type="Proteomes" id="UP000034491">
    <property type="component" value="Unassembled WGS sequence"/>
</dbReference>
<comment type="caution">
    <text evidence="6">The sequence shown here is derived from an EMBL/GenBank/DDBJ whole genome shotgun (WGS) entry which is preliminary data.</text>
</comment>
<name>A0A0M2RCN9_9PROT</name>
<dbReference type="AlphaFoldDB" id="A0A0M2RCN9"/>
<organism evidence="6 7">
    <name type="scientific">Kiloniella litopenaei</name>
    <dbReference type="NCBI Taxonomy" id="1549748"/>
    <lineage>
        <taxon>Bacteria</taxon>
        <taxon>Pseudomonadati</taxon>
        <taxon>Pseudomonadota</taxon>
        <taxon>Alphaproteobacteria</taxon>
        <taxon>Rhodospirillales</taxon>
        <taxon>Kiloniellaceae</taxon>
        <taxon>Kiloniella</taxon>
    </lineage>
</organism>
<dbReference type="GO" id="GO:0016788">
    <property type="term" value="F:hydrolase activity, acting on ester bonds"/>
    <property type="evidence" value="ECO:0007669"/>
    <property type="project" value="InterPro"/>
</dbReference>
<comment type="cofactor">
    <cofactor evidence="1">
        <name>Zn(2+)</name>
        <dbReference type="ChEBI" id="CHEBI:29105"/>
    </cofactor>
</comment>
<gene>
    <name evidence="6" type="ORF">WH95_02285</name>
</gene>
<evidence type="ECO:0000313" key="6">
    <source>
        <dbReference type="EMBL" id="KKJ78189.1"/>
    </source>
</evidence>
<dbReference type="Pfam" id="PF24827">
    <property type="entry name" value="AstE_AspA_cat"/>
    <property type="match status" value="1"/>
</dbReference>
<evidence type="ECO:0000256" key="1">
    <source>
        <dbReference type="ARBA" id="ARBA00001947"/>
    </source>
</evidence>
<feature type="domain" description="Succinylglutamate desuccinylase/Aspartoacylase catalytic" evidence="5">
    <location>
        <begin position="47"/>
        <end position="227"/>
    </location>
</feature>
<evidence type="ECO:0000256" key="4">
    <source>
        <dbReference type="ARBA" id="ARBA00022833"/>
    </source>
</evidence>
<dbReference type="InterPro" id="IPR043795">
    <property type="entry name" value="N-alpha-Ac-DABA-like"/>
</dbReference>
<dbReference type="EMBL" id="LANI01000002">
    <property type="protein sequence ID" value="KKJ78189.1"/>
    <property type="molecule type" value="Genomic_DNA"/>
</dbReference>
<evidence type="ECO:0000259" key="5">
    <source>
        <dbReference type="Pfam" id="PF24827"/>
    </source>
</evidence>
<dbReference type="GO" id="GO:0016811">
    <property type="term" value="F:hydrolase activity, acting on carbon-nitrogen (but not peptide) bonds, in linear amides"/>
    <property type="evidence" value="ECO:0007669"/>
    <property type="project" value="InterPro"/>
</dbReference>
<dbReference type="GO" id="GO:0046872">
    <property type="term" value="F:metal ion binding"/>
    <property type="evidence" value="ECO:0007669"/>
    <property type="project" value="UniProtKB-KW"/>
</dbReference>
<dbReference type="RefSeq" id="WP_046502465.1">
    <property type="nucleotide sequence ID" value="NZ_LANI01000002.1"/>
</dbReference>
<keyword evidence="2" id="KW-0479">Metal-binding</keyword>
<accession>A0A0M2RCN9</accession>
<dbReference type="InterPro" id="IPR053138">
    <property type="entry name" value="N-alpha-Ac-DABA_deacetylase"/>
</dbReference>
<dbReference type="PANTHER" id="PTHR37326:SF2">
    <property type="entry name" value="SUCCINYLGLUTAMATE DESUCCINYLASE_ASPARTOACYLASE FAMILY PROTEIN"/>
    <property type="match status" value="1"/>
</dbReference>
<sequence length="347" mass="37728">MSVRPAFQLGKYKIEAGTRQTVDLPVSTLSDHTPVSMSVHVIHGKKPGPTLFVSAAIHGDEVIGVEVVRRLLRTTGLNKLRGTLLAIPIVNSFGFMNHSRYLPDRRDLNRSFPGSSKGSLAARLADIFMNEIVAHSDVGIDLHSASFHRTNLPQIRLTPSKPETMALAKAFAAPLILTSKIRPNSLRQAAQEKGVDILVYEAGEGLRFDEMAARVGTAGIIRVMRHLEMLPAKSSAKARVDPIISSSSSWVRSPAGGLLRMFKSTGEEVKKGDILGMVSDPFGEIETEVIADVEGLIIGRTNLPVINEGDGLVHIAKVNRKIDTTATIDSMTTQLEQDPLFDEDEII</sequence>
<keyword evidence="7" id="KW-1185">Reference proteome</keyword>
<keyword evidence="3" id="KW-0378">Hydrolase</keyword>
<proteinExistence type="predicted"/>
<dbReference type="STRING" id="1549748.WH95_02285"/>